<reference evidence="1" key="1">
    <citation type="submission" date="2021-06" db="EMBL/GenBank/DDBJ databases">
        <authorList>
            <person name="Kallberg Y."/>
            <person name="Tangrot J."/>
            <person name="Rosling A."/>
        </authorList>
    </citation>
    <scope>NUCLEOTIDE SEQUENCE</scope>
    <source>
        <strain evidence="1">MA461A</strain>
    </source>
</reference>
<accession>A0ACA9S6Q5</accession>
<evidence type="ECO:0000313" key="2">
    <source>
        <dbReference type="Proteomes" id="UP000789920"/>
    </source>
</evidence>
<evidence type="ECO:0000313" key="1">
    <source>
        <dbReference type="EMBL" id="CAG8827852.1"/>
    </source>
</evidence>
<name>A0ACA9S6Q5_9GLOM</name>
<feature type="non-terminal residue" evidence="1">
    <location>
        <position position="43"/>
    </location>
</feature>
<feature type="non-terminal residue" evidence="1">
    <location>
        <position position="1"/>
    </location>
</feature>
<gene>
    <name evidence="1" type="ORF">RPERSI_LOCUS27080</name>
</gene>
<sequence length="43" mass="4892">EVGNPINAKEFVDIDADISFEILFDKDIIHAIKSKDNKPPHEE</sequence>
<proteinExistence type="predicted"/>
<comment type="caution">
    <text evidence="1">The sequence shown here is derived from an EMBL/GenBank/DDBJ whole genome shotgun (WGS) entry which is preliminary data.</text>
</comment>
<organism evidence="1 2">
    <name type="scientific">Racocetra persica</name>
    <dbReference type="NCBI Taxonomy" id="160502"/>
    <lineage>
        <taxon>Eukaryota</taxon>
        <taxon>Fungi</taxon>
        <taxon>Fungi incertae sedis</taxon>
        <taxon>Mucoromycota</taxon>
        <taxon>Glomeromycotina</taxon>
        <taxon>Glomeromycetes</taxon>
        <taxon>Diversisporales</taxon>
        <taxon>Gigasporaceae</taxon>
        <taxon>Racocetra</taxon>
    </lineage>
</organism>
<protein>
    <submittedName>
        <fullName evidence="1">36161_t:CDS:1</fullName>
    </submittedName>
</protein>
<dbReference type="EMBL" id="CAJVQC010094517">
    <property type="protein sequence ID" value="CAG8827852.1"/>
    <property type="molecule type" value="Genomic_DNA"/>
</dbReference>
<dbReference type="Proteomes" id="UP000789920">
    <property type="component" value="Unassembled WGS sequence"/>
</dbReference>
<keyword evidence="2" id="KW-1185">Reference proteome</keyword>